<gene>
    <name evidence="1" type="ordered locus">SERP2322</name>
</gene>
<evidence type="ECO:0000313" key="1">
    <source>
        <dbReference type="EMBL" id="AAW53232.1"/>
    </source>
</evidence>
<dbReference type="EMBL" id="CP000029">
    <property type="protein sequence ID" value="AAW53232.1"/>
    <property type="molecule type" value="Genomic_DNA"/>
</dbReference>
<dbReference type="HOGENOM" id="CLU_3367471_0_0_9"/>
<dbReference type="KEGG" id="ser:SERP2322"/>
<keyword evidence="2" id="KW-1185">Reference proteome</keyword>
<name>Q5HKM2_STAEQ</name>
<dbReference type="AlphaFoldDB" id="Q5HKM2"/>
<accession>Q5HKM2</accession>
<reference evidence="1 2" key="1">
    <citation type="journal article" date="2005" name="J. Bacteriol.">
        <title>Insights on evolution of virulence and resistance from the complete genome analysis of an early methicillin-resistant Staphylococcus aureus strain and a biofilm-producing methicillin-resistant Staphylococcus epidermidis strain.</title>
        <authorList>
            <person name="Gill S.R."/>
            <person name="Fouts D.E."/>
            <person name="Archer G.L."/>
            <person name="Mongodin E.F."/>
            <person name="Deboy R.T."/>
            <person name="Ravel J."/>
            <person name="Paulsen I.T."/>
            <person name="Kolonay J.F."/>
            <person name="Brinkac L."/>
            <person name="Beanan M."/>
            <person name="Dodson R.J."/>
            <person name="Daugherty S.C."/>
            <person name="Madupu R."/>
            <person name="Angiuoli S.V."/>
            <person name="Durkin A.S."/>
            <person name="Haft D.H."/>
            <person name="Vamathevan J."/>
            <person name="Khouri H."/>
            <person name="Utterback T."/>
            <person name="Lee C."/>
            <person name="Dimitrov G."/>
            <person name="Jiang L."/>
            <person name="Qin H."/>
            <person name="Weidman J."/>
            <person name="Tran K."/>
            <person name="Kang K."/>
            <person name="Hance I.R."/>
            <person name="Nelson K.E."/>
            <person name="Fraser C.M."/>
        </authorList>
    </citation>
    <scope>NUCLEOTIDE SEQUENCE [LARGE SCALE GENOMIC DNA]</scope>
    <source>
        <strain evidence="2">ATCC 35984 / RP62A</strain>
    </source>
</reference>
<sequence length="35" mass="4056">MVFIGALSIFILKLNESEAGTKRFKISKKRQFLLK</sequence>
<dbReference type="Proteomes" id="UP000000531">
    <property type="component" value="Chromosome"/>
</dbReference>
<protein>
    <submittedName>
        <fullName evidence="1">Uncharacterized protein</fullName>
    </submittedName>
</protein>
<proteinExistence type="predicted"/>
<organism evidence="1 2">
    <name type="scientific">Staphylococcus epidermidis (strain ATCC 35984 / DSM 28319 / BCRC 17069 / CCUG 31568 / BM 3577 / RP62A)</name>
    <dbReference type="NCBI Taxonomy" id="176279"/>
    <lineage>
        <taxon>Bacteria</taxon>
        <taxon>Bacillati</taxon>
        <taxon>Bacillota</taxon>
        <taxon>Bacilli</taxon>
        <taxon>Bacillales</taxon>
        <taxon>Staphylococcaceae</taxon>
        <taxon>Staphylococcus</taxon>
    </lineage>
</organism>
<evidence type="ECO:0000313" key="2">
    <source>
        <dbReference type="Proteomes" id="UP000000531"/>
    </source>
</evidence>